<evidence type="ECO:0000313" key="2">
    <source>
        <dbReference type="Proteomes" id="UP000183413"/>
    </source>
</evidence>
<gene>
    <name evidence="1" type="ORF">SAMN04489713_10699</name>
</gene>
<dbReference type="STRING" id="1993.SAMN04489713_10699"/>
<dbReference type="eggNOG" id="COG3576">
    <property type="taxonomic scope" value="Bacteria"/>
</dbReference>
<dbReference type="EMBL" id="FOVH01000006">
    <property type="protein sequence ID" value="SFO45049.1"/>
    <property type="molecule type" value="Genomic_DNA"/>
</dbReference>
<organism evidence="1 2">
    <name type="scientific">Actinomadura madurae</name>
    <dbReference type="NCBI Taxonomy" id="1993"/>
    <lineage>
        <taxon>Bacteria</taxon>
        <taxon>Bacillati</taxon>
        <taxon>Actinomycetota</taxon>
        <taxon>Actinomycetes</taxon>
        <taxon>Streptosporangiales</taxon>
        <taxon>Thermomonosporaceae</taxon>
        <taxon>Actinomadura</taxon>
    </lineage>
</organism>
<accession>A0A1I5HA46</accession>
<name>A0A1I5HA46_9ACTN</name>
<dbReference type="InParanoid" id="A0A1I5HA46"/>
<keyword evidence="2" id="KW-1185">Reference proteome</keyword>
<evidence type="ECO:0000313" key="1">
    <source>
        <dbReference type="EMBL" id="SFO45049.1"/>
    </source>
</evidence>
<dbReference type="RefSeq" id="WP_075021699.1">
    <property type="nucleotide sequence ID" value="NZ_FOVH01000006.1"/>
</dbReference>
<protein>
    <recommendedName>
        <fullName evidence="3">Pyridoxamine 5'-phosphate oxidase</fullName>
    </recommendedName>
</protein>
<reference evidence="1 2" key="1">
    <citation type="submission" date="2016-10" db="EMBL/GenBank/DDBJ databases">
        <authorList>
            <person name="de Groot N.N."/>
        </authorList>
    </citation>
    <scope>NUCLEOTIDE SEQUENCE [LARGE SCALE GENOMIC DNA]</scope>
    <source>
        <strain evidence="1 2">DSM 43067</strain>
    </source>
</reference>
<sequence>MLRSKLWTAVPDAPPAAPGVAAFLATAPFAVISSRDGDERADTPRNLMTCPDVSLAALLPGSGEVLHLSGTAGRHCSRRWRCATSRRTRRSSSTPT</sequence>
<proteinExistence type="predicted"/>
<dbReference type="Proteomes" id="UP000183413">
    <property type="component" value="Unassembled WGS sequence"/>
</dbReference>
<dbReference type="AlphaFoldDB" id="A0A1I5HA46"/>
<evidence type="ECO:0008006" key="3">
    <source>
        <dbReference type="Google" id="ProtNLM"/>
    </source>
</evidence>